<comment type="similarity">
    <text evidence="1">Belongs to the CpsD/CapB family.</text>
</comment>
<evidence type="ECO:0000256" key="6">
    <source>
        <dbReference type="ARBA" id="ARBA00022840"/>
    </source>
</evidence>
<evidence type="ECO:0000313" key="12">
    <source>
        <dbReference type="EMBL" id="MPM93417.1"/>
    </source>
</evidence>
<reference evidence="12" key="1">
    <citation type="submission" date="2019-08" db="EMBL/GenBank/DDBJ databases">
        <authorList>
            <person name="Kucharzyk K."/>
            <person name="Murdoch R.W."/>
            <person name="Higgins S."/>
            <person name="Loffler F."/>
        </authorList>
    </citation>
    <scope>NUCLEOTIDE SEQUENCE</scope>
</reference>
<keyword evidence="4" id="KW-0547">Nucleotide-binding</keyword>
<keyword evidence="10" id="KW-1133">Transmembrane helix</keyword>
<evidence type="ECO:0000256" key="9">
    <source>
        <dbReference type="SAM" id="MobiDB-lite"/>
    </source>
</evidence>
<keyword evidence="10" id="KW-0472">Membrane</keyword>
<keyword evidence="7" id="KW-0829">Tyrosine-protein kinase</keyword>
<evidence type="ECO:0000256" key="10">
    <source>
        <dbReference type="SAM" id="Phobius"/>
    </source>
</evidence>
<dbReference type="FunFam" id="3.40.50.300:FF:000527">
    <property type="entry name" value="Tyrosine-protein kinase etk"/>
    <property type="match status" value="1"/>
</dbReference>
<organism evidence="12">
    <name type="scientific">bioreactor metagenome</name>
    <dbReference type="NCBI Taxonomy" id="1076179"/>
    <lineage>
        <taxon>unclassified sequences</taxon>
        <taxon>metagenomes</taxon>
        <taxon>ecological metagenomes</taxon>
    </lineage>
</organism>
<evidence type="ECO:0000256" key="5">
    <source>
        <dbReference type="ARBA" id="ARBA00022777"/>
    </source>
</evidence>
<keyword evidence="10" id="KW-0812">Transmembrane</keyword>
<dbReference type="CDD" id="cd05387">
    <property type="entry name" value="BY-kinase"/>
    <property type="match status" value="1"/>
</dbReference>
<gene>
    <name evidence="12" type="ORF">SDC9_140554</name>
</gene>
<dbReference type="EC" id="2.7.10.2" evidence="2"/>
<dbReference type="InterPro" id="IPR025669">
    <property type="entry name" value="AAA_dom"/>
</dbReference>
<dbReference type="AlphaFoldDB" id="A0A645DVL5"/>
<evidence type="ECO:0000259" key="11">
    <source>
        <dbReference type="Pfam" id="PF13614"/>
    </source>
</evidence>
<evidence type="ECO:0000256" key="8">
    <source>
        <dbReference type="ARBA" id="ARBA00051245"/>
    </source>
</evidence>
<feature type="region of interest" description="Disordered" evidence="9">
    <location>
        <begin position="302"/>
        <end position="338"/>
    </location>
</feature>
<accession>A0A645DVL5</accession>
<dbReference type="NCBIfam" id="TIGR01007">
    <property type="entry name" value="eps_fam"/>
    <property type="match status" value="1"/>
</dbReference>
<dbReference type="GO" id="GO:0005524">
    <property type="term" value="F:ATP binding"/>
    <property type="evidence" value="ECO:0007669"/>
    <property type="project" value="UniProtKB-KW"/>
</dbReference>
<dbReference type="GO" id="GO:0004715">
    <property type="term" value="F:non-membrane spanning protein tyrosine kinase activity"/>
    <property type="evidence" value="ECO:0007669"/>
    <property type="project" value="UniProtKB-EC"/>
</dbReference>
<dbReference type="SUPFAM" id="SSF52540">
    <property type="entry name" value="P-loop containing nucleoside triphosphate hydrolases"/>
    <property type="match status" value="1"/>
</dbReference>
<dbReference type="Gene3D" id="3.40.50.300">
    <property type="entry name" value="P-loop containing nucleotide triphosphate hydrolases"/>
    <property type="match status" value="1"/>
</dbReference>
<evidence type="ECO:0000256" key="1">
    <source>
        <dbReference type="ARBA" id="ARBA00007316"/>
    </source>
</evidence>
<evidence type="ECO:0000256" key="2">
    <source>
        <dbReference type="ARBA" id="ARBA00011903"/>
    </source>
</evidence>
<keyword evidence="3" id="KW-0808">Transferase</keyword>
<evidence type="ECO:0000256" key="4">
    <source>
        <dbReference type="ARBA" id="ARBA00022741"/>
    </source>
</evidence>
<evidence type="ECO:0000256" key="3">
    <source>
        <dbReference type="ARBA" id="ARBA00022679"/>
    </source>
</evidence>
<feature type="domain" description="AAA" evidence="11">
    <location>
        <begin position="134"/>
        <end position="243"/>
    </location>
</feature>
<dbReference type="GO" id="GO:0005886">
    <property type="term" value="C:plasma membrane"/>
    <property type="evidence" value="ECO:0007669"/>
    <property type="project" value="UniProtKB-ARBA"/>
</dbReference>
<name>A0A645DVL5_9ZZZZ</name>
<dbReference type="PANTHER" id="PTHR32309:SF13">
    <property type="entry name" value="FERRIC ENTEROBACTIN TRANSPORT PROTEIN FEPE"/>
    <property type="match status" value="1"/>
</dbReference>
<protein>
    <recommendedName>
        <fullName evidence="2">non-specific protein-tyrosine kinase</fullName>
        <ecNumber evidence="2">2.7.10.2</ecNumber>
    </recommendedName>
</protein>
<keyword evidence="5" id="KW-0418">Kinase</keyword>
<keyword evidence="6" id="KW-0067">ATP-binding</keyword>
<dbReference type="InterPro" id="IPR005702">
    <property type="entry name" value="Wzc-like_C"/>
</dbReference>
<evidence type="ECO:0000256" key="7">
    <source>
        <dbReference type="ARBA" id="ARBA00023137"/>
    </source>
</evidence>
<dbReference type="GO" id="GO:0042802">
    <property type="term" value="F:identical protein binding"/>
    <property type="evidence" value="ECO:0007669"/>
    <property type="project" value="UniProtKB-ARBA"/>
</dbReference>
<dbReference type="EMBL" id="VSSQ01040222">
    <property type="protein sequence ID" value="MPM93417.1"/>
    <property type="molecule type" value="Genomic_DNA"/>
</dbReference>
<comment type="catalytic activity">
    <reaction evidence="8">
        <text>L-tyrosyl-[protein] + ATP = O-phospho-L-tyrosyl-[protein] + ADP + H(+)</text>
        <dbReference type="Rhea" id="RHEA:10596"/>
        <dbReference type="Rhea" id="RHEA-COMP:10136"/>
        <dbReference type="Rhea" id="RHEA-COMP:20101"/>
        <dbReference type="ChEBI" id="CHEBI:15378"/>
        <dbReference type="ChEBI" id="CHEBI:30616"/>
        <dbReference type="ChEBI" id="CHEBI:46858"/>
        <dbReference type="ChEBI" id="CHEBI:61978"/>
        <dbReference type="ChEBI" id="CHEBI:456216"/>
        <dbReference type="EC" id="2.7.10.2"/>
    </reaction>
</comment>
<sequence length="338" mass="36293">MGGPFTSLGPSGTRINVITVSPAGVPGTPVSPNTSMNLLLALLAGMGLGVGMILLQHFLDTRIRSEAHLSAISHLPVLARLRQIRDPQTQSLVVESAPHTLAAEEFRRLRTNLQFIDVTTDGKHSFQVTSAMPGEGKTLTSINLALAMAEGGTRVLLVDCDMRRPSVAKLMGLEGSVGLTTLLLRRASLEDVAQQWRDTTLDVLPAGSLPPNPGELIASDAMEMLFDQFTSSYDFVIVDAPPVNPVTDPVLINRLVGGILMVVRLNQTGKRELTQALRSLATVDIKVSGFALNGLPNEGSDYYGHYHTEPGEQANGRSRKRRASRSTSKRTSSHVDAA</sequence>
<feature type="transmembrane region" description="Helical" evidence="10">
    <location>
        <begin position="36"/>
        <end position="55"/>
    </location>
</feature>
<dbReference type="InterPro" id="IPR050445">
    <property type="entry name" value="Bact_polysacc_biosynth/exp"/>
</dbReference>
<dbReference type="InterPro" id="IPR027417">
    <property type="entry name" value="P-loop_NTPase"/>
</dbReference>
<comment type="caution">
    <text evidence="12">The sequence shown here is derived from an EMBL/GenBank/DDBJ whole genome shotgun (WGS) entry which is preliminary data.</text>
</comment>
<dbReference type="Pfam" id="PF13614">
    <property type="entry name" value="AAA_31"/>
    <property type="match status" value="1"/>
</dbReference>
<proteinExistence type="inferred from homology"/>
<feature type="compositionally biased region" description="Basic residues" evidence="9">
    <location>
        <begin position="317"/>
        <end position="332"/>
    </location>
</feature>
<dbReference type="PANTHER" id="PTHR32309">
    <property type="entry name" value="TYROSINE-PROTEIN KINASE"/>
    <property type="match status" value="1"/>
</dbReference>